<name>A0A0A9H2D1_ARUDO</name>
<sequence>MEYSPLLDELTLCSRKAVACSQTSWCDITFMVWKFLWVIQLSES</sequence>
<reference evidence="1" key="2">
    <citation type="journal article" date="2015" name="Data Brief">
        <title>Shoot transcriptome of the giant reed, Arundo donax.</title>
        <authorList>
            <person name="Barrero R.A."/>
            <person name="Guerrero F.D."/>
            <person name="Moolhuijzen P."/>
            <person name="Goolsby J.A."/>
            <person name="Tidwell J."/>
            <person name="Bellgard S.E."/>
            <person name="Bellgard M.I."/>
        </authorList>
    </citation>
    <scope>NUCLEOTIDE SEQUENCE</scope>
    <source>
        <tissue evidence="1">Shoot tissue taken approximately 20 cm above the soil surface</tissue>
    </source>
</reference>
<accession>A0A0A9H2D1</accession>
<reference evidence="1" key="1">
    <citation type="submission" date="2014-09" db="EMBL/GenBank/DDBJ databases">
        <authorList>
            <person name="Magalhaes I.L.F."/>
            <person name="Oliveira U."/>
            <person name="Santos F.R."/>
            <person name="Vidigal T.H.D.A."/>
            <person name="Brescovit A.D."/>
            <person name="Santos A.J."/>
        </authorList>
    </citation>
    <scope>NUCLEOTIDE SEQUENCE</scope>
    <source>
        <tissue evidence="1">Shoot tissue taken approximately 20 cm above the soil surface</tissue>
    </source>
</reference>
<organism evidence="1">
    <name type="scientific">Arundo donax</name>
    <name type="common">Giant reed</name>
    <name type="synonym">Donax arundinaceus</name>
    <dbReference type="NCBI Taxonomy" id="35708"/>
    <lineage>
        <taxon>Eukaryota</taxon>
        <taxon>Viridiplantae</taxon>
        <taxon>Streptophyta</taxon>
        <taxon>Embryophyta</taxon>
        <taxon>Tracheophyta</taxon>
        <taxon>Spermatophyta</taxon>
        <taxon>Magnoliopsida</taxon>
        <taxon>Liliopsida</taxon>
        <taxon>Poales</taxon>
        <taxon>Poaceae</taxon>
        <taxon>PACMAD clade</taxon>
        <taxon>Arundinoideae</taxon>
        <taxon>Arundineae</taxon>
        <taxon>Arundo</taxon>
    </lineage>
</organism>
<proteinExistence type="predicted"/>
<protein>
    <submittedName>
        <fullName evidence="1">Uncharacterized protein</fullName>
    </submittedName>
</protein>
<evidence type="ECO:0000313" key="1">
    <source>
        <dbReference type="EMBL" id="JAE30927.1"/>
    </source>
</evidence>
<dbReference type="EMBL" id="GBRH01166969">
    <property type="protein sequence ID" value="JAE30927.1"/>
    <property type="molecule type" value="Transcribed_RNA"/>
</dbReference>
<dbReference type="AlphaFoldDB" id="A0A0A9H2D1"/>